<dbReference type="AlphaFoldDB" id="F0RU67"/>
<dbReference type="Pfam" id="PF14386">
    <property type="entry name" value="DUF4417"/>
    <property type="match status" value="1"/>
</dbReference>
<dbReference type="eggNOG" id="ENOG5031YSD">
    <property type="taxonomic scope" value="Bacteria"/>
</dbReference>
<evidence type="ECO:0000313" key="1">
    <source>
        <dbReference type="EMBL" id="ADY12153.1"/>
    </source>
</evidence>
<evidence type="ECO:0000313" key="2">
    <source>
        <dbReference type="Proteomes" id="UP000008466"/>
    </source>
</evidence>
<dbReference type="OrthoDB" id="1273118at2"/>
<accession>F0RU67</accession>
<reference evidence="2" key="1">
    <citation type="submission" date="2011-02" db="EMBL/GenBank/DDBJ databases">
        <title>Complete sequence of Spirochaeta sp. Buddy.</title>
        <authorList>
            <person name="Lucas S."/>
            <person name="Copeland A."/>
            <person name="Lapidus A."/>
            <person name="Cheng J.-F."/>
            <person name="Goodwin L."/>
            <person name="Pitluck S."/>
            <person name="Zeytun A."/>
            <person name="Detter J.C."/>
            <person name="Han C."/>
            <person name="Tapia R."/>
            <person name="Land M."/>
            <person name="Hauser L."/>
            <person name="Kyrpides N."/>
            <person name="Ivanova N."/>
            <person name="Mikhailova N."/>
            <person name="Pagani I."/>
            <person name="Ritalahti K.M."/>
            <person name="Loeffler F.E."/>
            <person name="Woyke T."/>
        </authorList>
    </citation>
    <scope>NUCLEOTIDE SEQUENCE [LARGE SCALE GENOMIC DNA]</scope>
    <source>
        <strain evidence="2">ATCC BAA-1886 / DSM 22777 / Buddy</strain>
    </source>
</reference>
<dbReference type="InterPro" id="IPR025530">
    <property type="entry name" value="DUF4417"/>
</dbReference>
<protein>
    <recommendedName>
        <fullName evidence="3">DUF4417 domain-containing protein</fullName>
    </recommendedName>
</protein>
<proteinExistence type="predicted"/>
<dbReference type="Proteomes" id="UP000008466">
    <property type="component" value="Chromosome"/>
</dbReference>
<organism evidence="1 2">
    <name type="scientific">Sphaerochaeta globosa (strain ATCC BAA-1886 / DSM 22777 / Buddy)</name>
    <name type="common">Spirochaeta sp. (strain Buddy)</name>
    <dbReference type="NCBI Taxonomy" id="158189"/>
    <lineage>
        <taxon>Bacteria</taxon>
        <taxon>Pseudomonadati</taxon>
        <taxon>Spirochaetota</taxon>
        <taxon>Spirochaetia</taxon>
        <taxon>Spirochaetales</taxon>
        <taxon>Sphaerochaetaceae</taxon>
        <taxon>Sphaerochaeta</taxon>
    </lineage>
</organism>
<dbReference type="STRING" id="158189.SpiBuddy_0317"/>
<sequence>MDASIAAPSAISINATMVRRPSCIQQMPYFTRNFYPMVMPWGIPKLKRNRTLEFSNLGVMPFDETRQCDTRGTQKIVHFFISDDKFESVYLKPENCIEKLAQYTHILTPDFSLYSDMPLSVQLFNTFRNRWCGAFWQELGFSVFPTISWSNRDSFDFCFLGIPQKSIVAISTLGCKHYKEAFLLGYREMLKKIKPELVLCFDKPFPEMEKDTIFIDYKRFSKKEEKSWEDVDQNLDL</sequence>
<evidence type="ECO:0008006" key="3">
    <source>
        <dbReference type="Google" id="ProtNLM"/>
    </source>
</evidence>
<dbReference type="EMBL" id="CP002541">
    <property type="protein sequence ID" value="ADY12153.1"/>
    <property type="molecule type" value="Genomic_DNA"/>
</dbReference>
<name>F0RU67_SPHGB</name>
<keyword evidence="2" id="KW-1185">Reference proteome</keyword>
<dbReference type="KEGG" id="sbu:SpiBuddy_0317"/>
<dbReference type="RefSeq" id="WP_013606006.1">
    <property type="nucleotide sequence ID" value="NC_015152.1"/>
</dbReference>
<dbReference type="HOGENOM" id="CLU_100122_0_0_12"/>
<gene>
    <name evidence="1" type="ordered locus">SpiBuddy_0317</name>
</gene>